<name>A0AAW6T1C8_9BACI</name>
<dbReference type="Proteomes" id="UP001159179">
    <property type="component" value="Unassembled WGS sequence"/>
</dbReference>
<comment type="caution">
    <text evidence="2">The sequence shown here is derived from an EMBL/GenBank/DDBJ whole genome shotgun (WGS) entry which is preliminary data.</text>
</comment>
<dbReference type="AlphaFoldDB" id="A0AAW6T1C8"/>
<proteinExistence type="predicted"/>
<reference evidence="2" key="1">
    <citation type="submission" date="2023-03" db="EMBL/GenBank/DDBJ databases">
        <title>Bacterial isolates from washroom surfaces on a university campus.</title>
        <authorList>
            <person name="Holman D.B."/>
            <person name="Gzyl K.E."/>
            <person name="Taheri A.E."/>
        </authorList>
    </citation>
    <scope>NUCLEOTIDE SEQUENCE</scope>
    <source>
        <strain evidence="2">RD03</strain>
    </source>
</reference>
<protein>
    <recommendedName>
        <fullName evidence="4">Acid-soluble spore protein N</fullName>
    </recommendedName>
</protein>
<evidence type="ECO:0000313" key="3">
    <source>
        <dbReference type="Proteomes" id="UP001159179"/>
    </source>
</evidence>
<dbReference type="RefSeq" id="WP_251340566.1">
    <property type="nucleotide sequence ID" value="NZ_JAMATW010000015.1"/>
</dbReference>
<evidence type="ECO:0000256" key="1">
    <source>
        <dbReference type="SAM" id="MobiDB-lite"/>
    </source>
</evidence>
<gene>
    <name evidence="2" type="ORF">P5X88_25730</name>
</gene>
<dbReference type="EMBL" id="JAROYP010000028">
    <property type="protein sequence ID" value="MDH5164338.1"/>
    <property type="molecule type" value="Genomic_DNA"/>
</dbReference>
<evidence type="ECO:0000313" key="2">
    <source>
        <dbReference type="EMBL" id="MDH5164338.1"/>
    </source>
</evidence>
<feature type="region of interest" description="Disordered" evidence="1">
    <location>
        <begin position="1"/>
        <end position="49"/>
    </location>
</feature>
<sequence>MRNNHKQKQTKMNSSEGAGSIYNKQHAGHLPDYGGNIVDPNAKGIKSKD</sequence>
<organism evidence="2 3">
    <name type="scientific">Heyndrickxia oleronia</name>
    <dbReference type="NCBI Taxonomy" id="38875"/>
    <lineage>
        <taxon>Bacteria</taxon>
        <taxon>Bacillati</taxon>
        <taxon>Bacillota</taxon>
        <taxon>Bacilli</taxon>
        <taxon>Bacillales</taxon>
        <taxon>Bacillaceae</taxon>
        <taxon>Heyndrickxia</taxon>
    </lineage>
</organism>
<accession>A0AAW6T1C8</accession>
<evidence type="ECO:0008006" key="4">
    <source>
        <dbReference type="Google" id="ProtNLM"/>
    </source>
</evidence>